<proteinExistence type="predicted"/>
<reference evidence="1" key="1">
    <citation type="submission" date="2021-06" db="EMBL/GenBank/DDBJ databases">
        <authorList>
            <person name="Kallberg Y."/>
            <person name="Tangrot J."/>
            <person name="Rosling A."/>
        </authorList>
    </citation>
    <scope>NUCLEOTIDE SEQUENCE</scope>
    <source>
        <strain evidence="1">IL203A</strain>
    </source>
</reference>
<keyword evidence="2" id="KW-1185">Reference proteome</keyword>
<comment type="caution">
    <text evidence="1">The sequence shown here is derived from an EMBL/GenBank/DDBJ whole genome shotgun (WGS) entry which is preliminary data.</text>
</comment>
<evidence type="ECO:0000313" key="1">
    <source>
        <dbReference type="EMBL" id="CAG8609335.1"/>
    </source>
</evidence>
<protein>
    <submittedName>
        <fullName evidence="1">14263_t:CDS:1</fullName>
    </submittedName>
</protein>
<gene>
    <name evidence="1" type="ORF">DHETER_LOCUS7569</name>
</gene>
<dbReference type="Proteomes" id="UP000789702">
    <property type="component" value="Unassembled WGS sequence"/>
</dbReference>
<sequence>ENTNLELNYINQNIGQEDFLSVFNKIASSINNSTNLFYDNTASFLEEFVEDIEEDIEKNTEEPSNLIDDSVNKNSLNLEIENFISLSSKLKSNEFPIEDIVHRNKDFDIDDLINSLN</sequence>
<evidence type="ECO:0000313" key="2">
    <source>
        <dbReference type="Proteomes" id="UP000789702"/>
    </source>
</evidence>
<organism evidence="1 2">
    <name type="scientific">Dentiscutata heterogama</name>
    <dbReference type="NCBI Taxonomy" id="1316150"/>
    <lineage>
        <taxon>Eukaryota</taxon>
        <taxon>Fungi</taxon>
        <taxon>Fungi incertae sedis</taxon>
        <taxon>Mucoromycota</taxon>
        <taxon>Glomeromycotina</taxon>
        <taxon>Glomeromycetes</taxon>
        <taxon>Diversisporales</taxon>
        <taxon>Gigasporaceae</taxon>
        <taxon>Dentiscutata</taxon>
    </lineage>
</organism>
<dbReference type="EMBL" id="CAJVPU010010836">
    <property type="protein sequence ID" value="CAG8609335.1"/>
    <property type="molecule type" value="Genomic_DNA"/>
</dbReference>
<accession>A0ACA9MSM1</accession>
<feature type="non-terminal residue" evidence="1">
    <location>
        <position position="1"/>
    </location>
</feature>
<name>A0ACA9MSM1_9GLOM</name>